<comment type="similarity">
    <text evidence="7">Belongs to the TonB-dependent receptor family.</text>
</comment>
<dbReference type="PANTHER" id="PTHR40980:SF4">
    <property type="entry name" value="TONB-DEPENDENT RECEPTOR-LIKE BETA-BARREL DOMAIN-CONTAINING PROTEIN"/>
    <property type="match status" value="1"/>
</dbReference>
<protein>
    <submittedName>
        <fullName evidence="11">Outer membrane receptor proteins, mostly Fe transport</fullName>
    </submittedName>
</protein>
<dbReference type="EMBL" id="FOVI01000008">
    <property type="protein sequence ID" value="SFN61901.1"/>
    <property type="molecule type" value="Genomic_DNA"/>
</dbReference>
<evidence type="ECO:0000256" key="6">
    <source>
        <dbReference type="ARBA" id="ARBA00023237"/>
    </source>
</evidence>
<evidence type="ECO:0000256" key="2">
    <source>
        <dbReference type="ARBA" id="ARBA00022448"/>
    </source>
</evidence>
<keyword evidence="6 7" id="KW-0998">Cell outer membrane</keyword>
<dbReference type="InterPro" id="IPR037066">
    <property type="entry name" value="Plug_dom_sf"/>
</dbReference>
<dbReference type="PANTHER" id="PTHR40980">
    <property type="entry name" value="PLUG DOMAIN-CONTAINING PROTEIN"/>
    <property type="match status" value="1"/>
</dbReference>
<keyword evidence="3 7" id="KW-1134">Transmembrane beta strand</keyword>
<keyword evidence="11" id="KW-0675">Receptor</keyword>
<name>A0A1I5AHE4_9FLAO</name>
<evidence type="ECO:0000313" key="12">
    <source>
        <dbReference type="Proteomes" id="UP000199036"/>
    </source>
</evidence>
<feature type="compositionally biased region" description="Basic and acidic residues" evidence="8">
    <location>
        <begin position="800"/>
        <end position="812"/>
    </location>
</feature>
<dbReference type="Gene3D" id="2.40.170.20">
    <property type="entry name" value="TonB-dependent receptor, beta-barrel domain"/>
    <property type="match status" value="1"/>
</dbReference>
<evidence type="ECO:0000256" key="1">
    <source>
        <dbReference type="ARBA" id="ARBA00004571"/>
    </source>
</evidence>
<organism evidence="11 12">
    <name type="scientific">Paenimyroides ummariense</name>
    <dbReference type="NCBI Taxonomy" id="913024"/>
    <lineage>
        <taxon>Bacteria</taxon>
        <taxon>Pseudomonadati</taxon>
        <taxon>Bacteroidota</taxon>
        <taxon>Flavobacteriia</taxon>
        <taxon>Flavobacteriales</taxon>
        <taxon>Flavobacteriaceae</taxon>
        <taxon>Paenimyroides</taxon>
    </lineage>
</organism>
<feature type="region of interest" description="Disordered" evidence="8">
    <location>
        <begin position="799"/>
        <end position="820"/>
    </location>
</feature>
<sequence>MKAINYVYFTVFALATSAAYSQEKDQVFVTGTIVEKSSNTPLEYASITIESTTDANNITGDMSDGSGKFNIPVTPDTYQIRIEYLGYKTFIIDAKEITSTLDLGTIKIEGDAEVLEGVVIETQRAAVELKLDKRIYNVGDNAIVKGGNASDVLDNIPSVEVDSEGNVSLRGNESVKVLIDGKPSGMAANIGDALKMIPSESLDRVEVITNPSARYEAEGGAGIINIILKKGSNAGINGSVTANVGDPTSYGANATVNYREDKFNLYSSLGYAKNKTFGNSLNESQYFDENGNTSSFVDEYSKSTRERESINGNIGIDYNLTDKLTWTNNLTYRKSTGDNPRTLNYSNYDAGRNLLYRNVRQTEEDDFKESVEYNTDFTYKFNESGHQLFVSGSINKNRDIEDSAITTTNEANAVLAQDVTRATENELRHIARVDYVLPFNENSQFEAGYLGNFNDLNTKFNINTLNEDGDLEPNDLFRNDLQYKEQVHAFYTQFGNKLNKFSYMLGLRWEYTEIDVNQMTTMDFNKKKYNNFFPSAFINYEFSDTENVTASYSRRVRRPRGRMLNPISNYSSSINFFMGNPDLDPSFTNAIDLGYMKRIGRLTLNTSLYFNHTTDATQFVRRVDGVNEEGIPITISGPINLATEYRYGLELNANYSPLRWWRINANANLFQVSTRGDYSYVDFEGTTQTQNFDNDAFTWNGRINSTITLPAKINWQANFMYSGGQKTAQGKILGVGSLNTALSKDVLKDKGTIALNVQDVFNSRKRIMETNIAQVNSYAEMQWRERTINLSFTYRFNQTKTDRQKDQKRQSSSEDMDEMM</sequence>
<dbReference type="OrthoDB" id="8764943at2"/>
<dbReference type="Gene3D" id="2.60.40.1120">
    <property type="entry name" value="Carboxypeptidase-like, regulatory domain"/>
    <property type="match status" value="1"/>
</dbReference>
<feature type="domain" description="Outer membrane protein beta-barrel" evidence="10">
    <location>
        <begin position="380"/>
        <end position="794"/>
    </location>
</feature>
<dbReference type="Pfam" id="PF14905">
    <property type="entry name" value="OMP_b-brl_3"/>
    <property type="match status" value="1"/>
</dbReference>
<dbReference type="SUPFAM" id="SSF56935">
    <property type="entry name" value="Porins"/>
    <property type="match status" value="1"/>
</dbReference>
<keyword evidence="2 7" id="KW-0813">Transport</keyword>
<evidence type="ECO:0000313" key="11">
    <source>
        <dbReference type="EMBL" id="SFN61901.1"/>
    </source>
</evidence>
<keyword evidence="12" id="KW-1185">Reference proteome</keyword>
<evidence type="ECO:0000256" key="7">
    <source>
        <dbReference type="PROSITE-ProRule" id="PRU01360"/>
    </source>
</evidence>
<dbReference type="PROSITE" id="PS52016">
    <property type="entry name" value="TONB_DEPENDENT_REC_3"/>
    <property type="match status" value="1"/>
</dbReference>
<dbReference type="Pfam" id="PF13715">
    <property type="entry name" value="CarbopepD_reg_2"/>
    <property type="match status" value="1"/>
</dbReference>
<comment type="subcellular location">
    <subcellularLocation>
        <location evidence="1 7">Cell outer membrane</location>
        <topology evidence="1 7">Multi-pass membrane protein</topology>
    </subcellularLocation>
</comment>
<evidence type="ECO:0000256" key="8">
    <source>
        <dbReference type="SAM" id="MobiDB-lite"/>
    </source>
</evidence>
<dbReference type="InterPro" id="IPR012910">
    <property type="entry name" value="Plug_dom"/>
</dbReference>
<accession>A0A1I5AHE4</accession>
<gene>
    <name evidence="11" type="ORF">SAMN05421741_10850</name>
</gene>
<dbReference type="RefSeq" id="WP_091521691.1">
    <property type="nucleotide sequence ID" value="NZ_FOVI01000008.1"/>
</dbReference>
<evidence type="ECO:0000256" key="3">
    <source>
        <dbReference type="ARBA" id="ARBA00022452"/>
    </source>
</evidence>
<reference evidence="12" key="1">
    <citation type="submission" date="2016-10" db="EMBL/GenBank/DDBJ databases">
        <authorList>
            <person name="Varghese N."/>
            <person name="Submissions S."/>
        </authorList>
    </citation>
    <scope>NUCLEOTIDE SEQUENCE [LARGE SCALE GENOMIC DNA]</scope>
    <source>
        <strain evidence="12">DS-12</strain>
    </source>
</reference>
<dbReference type="AlphaFoldDB" id="A0A1I5AHE4"/>
<dbReference type="Pfam" id="PF07715">
    <property type="entry name" value="Plug"/>
    <property type="match status" value="1"/>
</dbReference>
<evidence type="ECO:0000259" key="9">
    <source>
        <dbReference type="Pfam" id="PF07715"/>
    </source>
</evidence>
<dbReference type="InterPro" id="IPR036942">
    <property type="entry name" value="Beta-barrel_TonB_sf"/>
</dbReference>
<feature type="domain" description="TonB-dependent receptor plug" evidence="9">
    <location>
        <begin position="147"/>
        <end position="222"/>
    </location>
</feature>
<dbReference type="Proteomes" id="UP000199036">
    <property type="component" value="Unassembled WGS sequence"/>
</dbReference>
<dbReference type="InterPro" id="IPR008969">
    <property type="entry name" value="CarboxyPept-like_regulatory"/>
</dbReference>
<dbReference type="Gene3D" id="2.170.130.10">
    <property type="entry name" value="TonB-dependent receptor, plug domain"/>
    <property type="match status" value="1"/>
</dbReference>
<dbReference type="InterPro" id="IPR041700">
    <property type="entry name" value="OMP_b-brl_3"/>
</dbReference>
<dbReference type="InterPro" id="IPR039426">
    <property type="entry name" value="TonB-dep_rcpt-like"/>
</dbReference>
<evidence type="ECO:0000256" key="4">
    <source>
        <dbReference type="ARBA" id="ARBA00022692"/>
    </source>
</evidence>
<dbReference type="GO" id="GO:0009279">
    <property type="term" value="C:cell outer membrane"/>
    <property type="evidence" value="ECO:0007669"/>
    <property type="project" value="UniProtKB-SubCell"/>
</dbReference>
<evidence type="ECO:0000256" key="5">
    <source>
        <dbReference type="ARBA" id="ARBA00023136"/>
    </source>
</evidence>
<keyword evidence="5 7" id="KW-0472">Membrane</keyword>
<dbReference type="STRING" id="913024.SAMN05421741_10850"/>
<dbReference type="SUPFAM" id="SSF49464">
    <property type="entry name" value="Carboxypeptidase regulatory domain-like"/>
    <property type="match status" value="1"/>
</dbReference>
<keyword evidence="4 7" id="KW-0812">Transmembrane</keyword>
<proteinExistence type="inferred from homology"/>
<evidence type="ECO:0000259" key="10">
    <source>
        <dbReference type="Pfam" id="PF14905"/>
    </source>
</evidence>